<dbReference type="EMBL" id="JAGTXB010000027">
    <property type="protein sequence ID" value="MBS0031979.1"/>
    <property type="molecule type" value="Genomic_DNA"/>
</dbReference>
<reference evidence="1 2" key="1">
    <citation type="submission" date="2021-04" db="EMBL/GenBank/DDBJ databases">
        <title>Chitinophaga sp. nov., isolated from the rhizosphere soil.</title>
        <authorList>
            <person name="He S."/>
        </authorList>
    </citation>
    <scope>NUCLEOTIDE SEQUENCE [LARGE SCALE GENOMIC DNA]</scope>
    <source>
        <strain evidence="1 2">2R12</strain>
    </source>
</reference>
<accession>A0ABS5J9V2</accession>
<organism evidence="1 2">
    <name type="scientific">Chitinophaga hostae</name>
    <dbReference type="NCBI Taxonomy" id="2831022"/>
    <lineage>
        <taxon>Bacteria</taxon>
        <taxon>Pseudomonadati</taxon>
        <taxon>Bacteroidota</taxon>
        <taxon>Chitinophagia</taxon>
        <taxon>Chitinophagales</taxon>
        <taxon>Chitinophagaceae</taxon>
        <taxon>Chitinophaga</taxon>
    </lineage>
</organism>
<protein>
    <submittedName>
        <fullName evidence="1">Uncharacterized protein</fullName>
    </submittedName>
</protein>
<gene>
    <name evidence="1" type="ORF">KE626_31900</name>
</gene>
<keyword evidence="2" id="KW-1185">Reference proteome</keyword>
<sequence>MAIIFLNQSECALCGDILRDSSDLQMFPPLTNNMKDPLFIFSDAGVHASCLDKHSLKEEVMHYVDLQTDTFMRKTCHVSGEQINDVNDFISTGLLTSNKQEPLHQFNFLQMKKSQLHNWKERALFLETAAAFIAAGKWDGFMGYNGLQICIDVFK</sequence>
<evidence type="ECO:0000313" key="1">
    <source>
        <dbReference type="EMBL" id="MBS0031979.1"/>
    </source>
</evidence>
<proteinExistence type="predicted"/>
<comment type="caution">
    <text evidence="1">The sequence shown here is derived from an EMBL/GenBank/DDBJ whole genome shotgun (WGS) entry which is preliminary data.</text>
</comment>
<dbReference type="RefSeq" id="WP_211977141.1">
    <property type="nucleotide sequence ID" value="NZ_CBFHAM010000018.1"/>
</dbReference>
<dbReference type="Proteomes" id="UP000676386">
    <property type="component" value="Unassembled WGS sequence"/>
</dbReference>
<name>A0ABS5J9V2_9BACT</name>
<evidence type="ECO:0000313" key="2">
    <source>
        <dbReference type="Proteomes" id="UP000676386"/>
    </source>
</evidence>